<dbReference type="Gene3D" id="2.60.40.1220">
    <property type="match status" value="1"/>
</dbReference>
<evidence type="ECO:0000256" key="3">
    <source>
        <dbReference type="ARBA" id="ARBA00022729"/>
    </source>
</evidence>
<dbReference type="PANTHER" id="PTHR34820:SF4">
    <property type="entry name" value="INNER MEMBRANE PROTEIN YEBZ"/>
    <property type="match status" value="1"/>
</dbReference>
<organism evidence="9 10">
    <name type="scientific">Mycobacterium novum</name>
    <dbReference type="NCBI Taxonomy" id="2492438"/>
    <lineage>
        <taxon>Bacteria</taxon>
        <taxon>Bacillati</taxon>
        <taxon>Actinomycetota</taxon>
        <taxon>Actinomycetes</taxon>
        <taxon>Mycobacteriales</taxon>
        <taxon>Mycobacteriaceae</taxon>
        <taxon>Mycobacterium</taxon>
    </lineage>
</organism>
<feature type="transmembrane region" description="Helical" evidence="6">
    <location>
        <begin position="157"/>
        <end position="176"/>
    </location>
</feature>
<evidence type="ECO:0000256" key="4">
    <source>
        <dbReference type="ARBA" id="ARBA00023008"/>
    </source>
</evidence>
<dbReference type="AlphaFoldDB" id="A0A7I7JNK4"/>
<evidence type="ECO:0000256" key="6">
    <source>
        <dbReference type="SAM" id="Phobius"/>
    </source>
</evidence>
<proteinExistence type="predicted"/>
<dbReference type="RefSeq" id="WP_041319143.1">
    <property type="nucleotide sequence ID" value="NZ_AP022562.1"/>
</dbReference>
<dbReference type="SUPFAM" id="SSF81296">
    <property type="entry name" value="E set domains"/>
    <property type="match status" value="1"/>
</dbReference>
<dbReference type="InterPro" id="IPR007348">
    <property type="entry name" value="CopC_dom"/>
</dbReference>
<evidence type="ECO:0000313" key="10">
    <source>
        <dbReference type="Proteomes" id="UP000466997"/>
    </source>
</evidence>
<dbReference type="KEGG" id="mnm:MNVM_20200"/>
<feature type="region of interest" description="Disordered" evidence="5">
    <location>
        <begin position="129"/>
        <end position="153"/>
    </location>
</feature>
<reference evidence="9 10" key="1">
    <citation type="journal article" date="2019" name="Emerg. Microbes Infect.">
        <title>Comprehensive subspecies identification of 175 nontuberculous mycobacteria species based on 7547 genomic profiles.</title>
        <authorList>
            <person name="Matsumoto Y."/>
            <person name="Kinjo T."/>
            <person name="Motooka D."/>
            <person name="Nabeya D."/>
            <person name="Jung N."/>
            <person name="Uechi K."/>
            <person name="Horii T."/>
            <person name="Iida T."/>
            <person name="Fujita J."/>
            <person name="Nakamura S."/>
        </authorList>
    </citation>
    <scope>NUCLEOTIDE SEQUENCE [LARGE SCALE GENOMIC DNA]</scope>
    <source>
        <strain evidence="9 10">JCM 6391</strain>
    </source>
</reference>
<feature type="domain" description="CopC" evidence="8">
    <location>
        <begin position="31"/>
        <end position="123"/>
    </location>
</feature>
<evidence type="ECO:0000259" key="8">
    <source>
        <dbReference type="Pfam" id="PF04234"/>
    </source>
</evidence>
<dbReference type="InterPro" id="IPR014756">
    <property type="entry name" value="Ig_E-set"/>
</dbReference>
<protein>
    <submittedName>
        <fullName evidence="9">Copper resistance protein C</fullName>
    </submittedName>
</protein>
<accession>A0A7I7JNK4</accession>
<dbReference type="GO" id="GO:0030313">
    <property type="term" value="C:cell envelope"/>
    <property type="evidence" value="ECO:0007669"/>
    <property type="project" value="UniProtKB-SubCell"/>
</dbReference>
<keyword evidence="4" id="KW-0186">Copper</keyword>
<keyword evidence="10" id="KW-1185">Reference proteome</keyword>
<dbReference type="GO" id="GO:0005886">
    <property type="term" value="C:plasma membrane"/>
    <property type="evidence" value="ECO:0007669"/>
    <property type="project" value="TreeGrafter"/>
</dbReference>
<sequence length="181" mass="18670">MRGVRRVTLAGMFALTMLFPLLAVPGVAAAHAVLVAADPAGGAKLTRGPERVSATFNEQLQTAFAAMTVVGPDGRLWSTGETQVRGAVASVAVRPLGPVGTYTVNYRVTSADGHVVSGSWPFRLTVAGNGEPGPAVTDHADAPAPVPRRDPDSGDDLPIWPFVAGAVALVAAGLWLNRPRS</sequence>
<keyword evidence="2" id="KW-0479">Metal-binding</keyword>
<dbReference type="InterPro" id="IPR014755">
    <property type="entry name" value="Cu-Rt/internalin_Ig-like"/>
</dbReference>
<dbReference type="PANTHER" id="PTHR34820">
    <property type="entry name" value="INNER MEMBRANE PROTEIN YEBZ"/>
    <property type="match status" value="1"/>
</dbReference>
<feature type="chain" id="PRO_5039094214" evidence="7">
    <location>
        <begin position="24"/>
        <end position="181"/>
    </location>
</feature>
<comment type="subcellular location">
    <subcellularLocation>
        <location evidence="1">Cell envelope</location>
    </subcellularLocation>
</comment>
<keyword evidence="6" id="KW-0812">Transmembrane</keyword>
<evidence type="ECO:0000256" key="2">
    <source>
        <dbReference type="ARBA" id="ARBA00022723"/>
    </source>
</evidence>
<dbReference type="GO" id="GO:0042597">
    <property type="term" value="C:periplasmic space"/>
    <property type="evidence" value="ECO:0007669"/>
    <property type="project" value="InterPro"/>
</dbReference>
<keyword evidence="6" id="KW-1133">Transmembrane helix</keyword>
<dbReference type="GO" id="GO:0005507">
    <property type="term" value="F:copper ion binding"/>
    <property type="evidence" value="ECO:0007669"/>
    <property type="project" value="InterPro"/>
</dbReference>
<keyword evidence="6" id="KW-0472">Membrane</keyword>
<dbReference type="Pfam" id="PF04234">
    <property type="entry name" value="CopC"/>
    <property type="match status" value="1"/>
</dbReference>
<dbReference type="EMBL" id="AP022562">
    <property type="protein sequence ID" value="BBX12939.1"/>
    <property type="molecule type" value="Genomic_DNA"/>
</dbReference>
<evidence type="ECO:0000313" key="9">
    <source>
        <dbReference type="EMBL" id="BBX12939.1"/>
    </source>
</evidence>
<gene>
    <name evidence="9" type="ORF">MNVM_20200</name>
</gene>
<evidence type="ECO:0000256" key="5">
    <source>
        <dbReference type="SAM" id="MobiDB-lite"/>
    </source>
</evidence>
<name>A0A7I7JNK4_9MYCO</name>
<dbReference type="Proteomes" id="UP000466997">
    <property type="component" value="Chromosome"/>
</dbReference>
<evidence type="ECO:0000256" key="7">
    <source>
        <dbReference type="SAM" id="SignalP"/>
    </source>
</evidence>
<evidence type="ECO:0000256" key="1">
    <source>
        <dbReference type="ARBA" id="ARBA00004196"/>
    </source>
</evidence>
<dbReference type="GO" id="GO:0046688">
    <property type="term" value="P:response to copper ion"/>
    <property type="evidence" value="ECO:0007669"/>
    <property type="project" value="InterPro"/>
</dbReference>
<dbReference type="InterPro" id="IPR032694">
    <property type="entry name" value="CopC/D"/>
</dbReference>
<feature type="signal peptide" evidence="7">
    <location>
        <begin position="1"/>
        <end position="23"/>
    </location>
</feature>
<dbReference type="GO" id="GO:0006825">
    <property type="term" value="P:copper ion transport"/>
    <property type="evidence" value="ECO:0007669"/>
    <property type="project" value="InterPro"/>
</dbReference>
<keyword evidence="3 7" id="KW-0732">Signal</keyword>